<accession>A0A1H7TTS8</accession>
<keyword evidence="3" id="KW-1185">Reference proteome</keyword>
<reference evidence="2 3" key="1">
    <citation type="submission" date="2016-10" db="EMBL/GenBank/DDBJ databases">
        <authorList>
            <person name="de Groot N.N."/>
        </authorList>
    </citation>
    <scope>NUCLEOTIDE SEQUENCE [LARGE SCALE GENOMIC DNA]</scope>
    <source>
        <strain evidence="2 3">DSM 100674</strain>
    </source>
</reference>
<dbReference type="Proteomes" id="UP000199582">
    <property type="component" value="Unassembled WGS sequence"/>
</dbReference>
<dbReference type="AlphaFoldDB" id="A0A1H7TTS8"/>
<feature type="chain" id="PRO_5009299823" description="DUF192 domain-containing protein" evidence="1">
    <location>
        <begin position="27"/>
        <end position="160"/>
    </location>
</feature>
<dbReference type="PANTHER" id="PTHR37953">
    <property type="entry name" value="UPF0127 PROTEIN MJ1496"/>
    <property type="match status" value="1"/>
</dbReference>
<dbReference type="RefSeq" id="WP_093037999.1">
    <property type="nucleotide sequence ID" value="NZ_FOAG01000009.1"/>
</dbReference>
<evidence type="ECO:0000313" key="2">
    <source>
        <dbReference type="EMBL" id="SEL87955.1"/>
    </source>
</evidence>
<dbReference type="InterPro" id="IPR003795">
    <property type="entry name" value="DUF192"/>
</dbReference>
<protein>
    <recommendedName>
        <fullName evidence="4">DUF192 domain-containing protein</fullName>
    </recommendedName>
</protein>
<feature type="signal peptide" evidence="1">
    <location>
        <begin position="1"/>
        <end position="26"/>
    </location>
</feature>
<organism evidence="2 3">
    <name type="scientific">Roseovarius azorensis</name>
    <dbReference type="NCBI Taxonomy" id="1287727"/>
    <lineage>
        <taxon>Bacteria</taxon>
        <taxon>Pseudomonadati</taxon>
        <taxon>Pseudomonadota</taxon>
        <taxon>Alphaproteobacteria</taxon>
        <taxon>Rhodobacterales</taxon>
        <taxon>Roseobacteraceae</taxon>
        <taxon>Roseovarius</taxon>
    </lineage>
</organism>
<evidence type="ECO:0008006" key="4">
    <source>
        <dbReference type="Google" id="ProtNLM"/>
    </source>
</evidence>
<keyword evidence="1" id="KW-0732">Signal</keyword>
<dbReference type="Pfam" id="PF02643">
    <property type="entry name" value="DUF192"/>
    <property type="match status" value="1"/>
</dbReference>
<gene>
    <name evidence="2" type="ORF">SAMN05443999_10938</name>
</gene>
<dbReference type="Gene3D" id="2.60.120.1140">
    <property type="entry name" value="Protein of unknown function DUF192"/>
    <property type="match status" value="1"/>
</dbReference>
<evidence type="ECO:0000256" key="1">
    <source>
        <dbReference type="SAM" id="SignalP"/>
    </source>
</evidence>
<dbReference type="PANTHER" id="PTHR37953:SF1">
    <property type="entry name" value="UPF0127 PROTEIN MJ1496"/>
    <property type="match status" value="1"/>
</dbReference>
<dbReference type="EMBL" id="FOAG01000009">
    <property type="protein sequence ID" value="SEL87955.1"/>
    <property type="molecule type" value="Genomic_DNA"/>
</dbReference>
<dbReference type="OrthoDB" id="9808290at2"/>
<evidence type="ECO:0000313" key="3">
    <source>
        <dbReference type="Proteomes" id="UP000199582"/>
    </source>
</evidence>
<proteinExistence type="predicted"/>
<dbReference type="InterPro" id="IPR038695">
    <property type="entry name" value="Saro_0823-like_sf"/>
</dbReference>
<dbReference type="STRING" id="1287727.SAMN05443999_10938"/>
<sequence>MGNGGKRLRLALIWLWAICAASVAHAQCVADHVMLRGDWGQARFSVEVADSAESRARGLMHRESLPTTAGMLFVYPAPRQVGFWMKNTLIPLDMLFVDATGTVTSVHHMAIPHDETPIFGGSDTIAVLEINGGLARRMGITAGTQLQHPAFAKDGAAWPC</sequence>
<name>A0A1H7TTS8_9RHOB</name>